<comment type="caution">
    <text evidence="1">The sequence shown here is derived from an EMBL/GenBank/DDBJ whole genome shotgun (WGS) entry which is preliminary data.</text>
</comment>
<evidence type="ECO:0008006" key="2">
    <source>
        <dbReference type="Google" id="ProtNLM"/>
    </source>
</evidence>
<dbReference type="InterPro" id="IPR011042">
    <property type="entry name" value="6-blade_b-propeller_TolB-like"/>
</dbReference>
<dbReference type="EMBL" id="BART01003429">
    <property type="protein sequence ID" value="GAG56553.1"/>
    <property type="molecule type" value="Genomic_DNA"/>
</dbReference>
<organism evidence="1">
    <name type="scientific">marine sediment metagenome</name>
    <dbReference type="NCBI Taxonomy" id="412755"/>
    <lineage>
        <taxon>unclassified sequences</taxon>
        <taxon>metagenomes</taxon>
        <taxon>ecological metagenomes</taxon>
    </lineage>
</organism>
<gene>
    <name evidence="1" type="ORF">S01H4_09471</name>
</gene>
<feature type="non-terminal residue" evidence="1">
    <location>
        <position position="1"/>
    </location>
</feature>
<accession>X0Z872</accession>
<protein>
    <recommendedName>
        <fullName evidence="2">6-bladed beta-propeller</fullName>
    </recommendedName>
</protein>
<name>X0Z872_9ZZZZ</name>
<sequence>KYGEFIKAFGPKGQGPGEIQFPVYLKINSKDELPIVDVYGSKLLIFNKEGKVISEIKLEQNFPIVYPLENGNYLIGRVEPDVSGEFGFQILSVYDSNFKETKEIDRFRNNYPLKAKKFKLPQDIFWWTISSKGNIYIGNTERGYEISVCNLEGRLIRIIRKEFNPVPVPDEIKKDALGPFPEDHPMRKTLYFADYMPPFEFFFLDDKERLFVLTAEKEGDNRIYDIFNEEGIFIGKKALNISFNSFNRYGNQVIIRNERLVCVQEKESSFKELLIYKMTWQ</sequence>
<dbReference type="Gene3D" id="2.120.10.30">
    <property type="entry name" value="TolB, C-terminal domain"/>
    <property type="match status" value="1"/>
</dbReference>
<proteinExistence type="predicted"/>
<dbReference type="Pfam" id="PF17170">
    <property type="entry name" value="DUF5128"/>
    <property type="match status" value="1"/>
</dbReference>
<dbReference type="AlphaFoldDB" id="X0Z872"/>
<reference evidence="1" key="1">
    <citation type="journal article" date="2014" name="Front. Microbiol.">
        <title>High frequency of phylogenetically diverse reductive dehalogenase-homologous genes in deep subseafloor sedimentary metagenomes.</title>
        <authorList>
            <person name="Kawai M."/>
            <person name="Futagami T."/>
            <person name="Toyoda A."/>
            <person name="Takaki Y."/>
            <person name="Nishi S."/>
            <person name="Hori S."/>
            <person name="Arai W."/>
            <person name="Tsubouchi T."/>
            <person name="Morono Y."/>
            <person name="Uchiyama I."/>
            <person name="Ito T."/>
            <person name="Fujiyama A."/>
            <person name="Inagaki F."/>
            <person name="Takami H."/>
        </authorList>
    </citation>
    <scope>NUCLEOTIDE SEQUENCE</scope>
    <source>
        <strain evidence="1">Expedition CK06-06</strain>
    </source>
</reference>
<evidence type="ECO:0000313" key="1">
    <source>
        <dbReference type="EMBL" id="GAG56553.1"/>
    </source>
</evidence>